<proteinExistence type="predicted"/>
<accession>A0A103E536</accession>
<dbReference type="EMBL" id="LOWA01000018">
    <property type="protein sequence ID" value="KVE28515.1"/>
    <property type="molecule type" value="Genomic_DNA"/>
</dbReference>
<dbReference type="Proteomes" id="UP000062788">
    <property type="component" value="Unassembled WGS sequence"/>
</dbReference>
<organism evidence="1 2">
    <name type="scientific">Burkholderia singularis</name>
    <dbReference type="NCBI Taxonomy" id="1503053"/>
    <lineage>
        <taxon>Bacteria</taxon>
        <taxon>Pseudomonadati</taxon>
        <taxon>Pseudomonadota</taxon>
        <taxon>Betaproteobacteria</taxon>
        <taxon>Burkholderiales</taxon>
        <taxon>Burkholderiaceae</taxon>
        <taxon>Burkholderia</taxon>
        <taxon>pseudomallei group</taxon>
    </lineage>
</organism>
<dbReference type="AlphaFoldDB" id="A0A103E536"/>
<protein>
    <submittedName>
        <fullName evidence="1">Uncharacterized protein</fullName>
    </submittedName>
</protein>
<sequence length="74" mass="8468">MVDILQYTLNVGQRLFVPRLLRGSREPLQRLIDHTARRLNPYPGLIHVSAGLRHMLASQIDIVPRSVDGRPYPL</sequence>
<evidence type="ECO:0000313" key="1">
    <source>
        <dbReference type="EMBL" id="KVE28515.1"/>
    </source>
</evidence>
<evidence type="ECO:0000313" key="2">
    <source>
        <dbReference type="Proteomes" id="UP000062788"/>
    </source>
</evidence>
<reference evidence="1 2" key="1">
    <citation type="submission" date="2015-11" db="EMBL/GenBank/DDBJ databases">
        <title>Expanding the genomic diversity of Burkholderia species for the development of highly accurate diagnostics.</title>
        <authorList>
            <person name="Sahl J."/>
            <person name="Keim P."/>
            <person name="Wagner D."/>
        </authorList>
    </citation>
    <scope>NUCLEOTIDE SEQUENCE [LARGE SCALE GENOMIC DNA]</scope>
    <source>
        <strain evidence="1 2">TSV85</strain>
    </source>
</reference>
<comment type="caution">
    <text evidence="1">The sequence shown here is derived from an EMBL/GenBank/DDBJ whole genome shotgun (WGS) entry which is preliminary data.</text>
</comment>
<gene>
    <name evidence="1" type="ORF">WS67_07135</name>
</gene>
<name>A0A103E536_9BURK</name>
<keyword evidence="2" id="KW-1185">Reference proteome</keyword>